<organism evidence="2 3">
    <name type="scientific">Tepidamorphus gemmatus</name>
    <dbReference type="NCBI Taxonomy" id="747076"/>
    <lineage>
        <taxon>Bacteria</taxon>
        <taxon>Pseudomonadati</taxon>
        <taxon>Pseudomonadota</taxon>
        <taxon>Alphaproteobacteria</taxon>
        <taxon>Hyphomicrobiales</taxon>
        <taxon>Tepidamorphaceae</taxon>
        <taxon>Tepidamorphus</taxon>
    </lineage>
</organism>
<dbReference type="AlphaFoldDB" id="A0A4R3MKQ6"/>
<name>A0A4R3MKQ6_9HYPH</name>
<dbReference type="RefSeq" id="WP_132804714.1">
    <property type="nucleotide sequence ID" value="NZ_SMAK01000001.1"/>
</dbReference>
<accession>A0A4R3MKQ6</accession>
<dbReference type="Pfam" id="PF13747">
    <property type="entry name" value="DUF4164"/>
    <property type="match status" value="1"/>
</dbReference>
<gene>
    <name evidence="2" type="ORF">EDC22_101181</name>
</gene>
<evidence type="ECO:0000313" key="2">
    <source>
        <dbReference type="EMBL" id="TCT13318.1"/>
    </source>
</evidence>
<dbReference type="InterPro" id="IPR025310">
    <property type="entry name" value="DUF4164"/>
</dbReference>
<dbReference type="OrthoDB" id="8001694at2"/>
<keyword evidence="1" id="KW-0175">Coiled coil</keyword>
<proteinExistence type="predicted"/>
<evidence type="ECO:0000256" key="1">
    <source>
        <dbReference type="SAM" id="Coils"/>
    </source>
</evidence>
<dbReference type="Proteomes" id="UP000295678">
    <property type="component" value="Unassembled WGS sequence"/>
</dbReference>
<keyword evidence="3" id="KW-1185">Reference proteome</keyword>
<feature type="coiled-coil region" evidence="1">
    <location>
        <begin position="8"/>
        <end position="70"/>
    </location>
</feature>
<dbReference type="EMBL" id="SMAK01000001">
    <property type="protein sequence ID" value="TCT13318.1"/>
    <property type="molecule type" value="Genomic_DNA"/>
</dbReference>
<reference evidence="2 3" key="1">
    <citation type="submission" date="2019-03" db="EMBL/GenBank/DDBJ databases">
        <title>Genomic Encyclopedia of Type Strains, Phase IV (KMG-IV): sequencing the most valuable type-strain genomes for metagenomic binning, comparative biology and taxonomic classification.</title>
        <authorList>
            <person name="Goeker M."/>
        </authorList>
    </citation>
    <scope>NUCLEOTIDE SEQUENCE [LARGE SCALE GENOMIC DNA]</scope>
    <source>
        <strain evidence="2 3">DSM 19345</strain>
    </source>
</reference>
<dbReference type="SUPFAM" id="SSF57997">
    <property type="entry name" value="Tropomyosin"/>
    <property type="match status" value="1"/>
</dbReference>
<comment type="caution">
    <text evidence="2">The sequence shown here is derived from an EMBL/GenBank/DDBJ whole genome shotgun (WGS) entry which is preliminary data.</text>
</comment>
<sequence length="94" mass="10315">MNVDSNPLERAQRRLALALDALEAAVRRRQETDRSLAALEAELSVLADDRSRLAQELDRAQARVARLEATTGAVSKRLDFAVDTIRAILDTDGA</sequence>
<evidence type="ECO:0000313" key="3">
    <source>
        <dbReference type="Proteomes" id="UP000295678"/>
    </source>
</evidence>
<protein>
    <submittedName>
        <fullName evidence="2">Uncharacterized protein DUF4164</fullName>
    </submittedName>
</protein>